<protein>
    <recommendedName>
        <fullName evidence="4">Large ribosomal subunit protein bL9m</fullName>
    </recommendedName>
    <alternativeName>
        <fullName evidence="5">39S ribosomal protein L9, mitochondrial</fullName>
    </alternativeName>
</protein>
<dbReference type="GO" id="GO:0005840">
    <property type="term" value="C:ribosome"/>
    <property type="evidence" value="ECO:0007669"/>
    <property type="project" value="UniProtKB-KW"/>
</dbReference>
<reference evidence="7 8" key="1">
    <citation type="submission" date="2015-04" db="EMBL/GenBank/DDBJ databases">
        <authorList>
            <person name="Syromyatnikov M.Y."/>
            <person name="Popov V.N."/>
        </authorList>
    </citation>
    <scope>NUCLEOTIDE SEQUENCE [LARGE SCALE GENOMIC DNA]</scope>
</reference>
<sequence>MLKNLLNTGIKSPAQHLLLAANNFNAQQIRTTFILKRKYPMLLNKKNLPPRPLRARDYVYDLIEDTNVKKHPDVEVILTSYVSGIGKKGDIVKVSPSYAYNKLLLPGLAAYVTPQTVEKYVNLDDSVKEETYSSPFALRTMNMIQNKVFSIVMNQTHPWVIEPWHIRVSLRKAGFNILHDSSIELPKEKITGPDLTIQNKGFSVVVTINNTEKVEVKCKIHHWTRDPDIKLPYVFEHYKLPVEPIPGVGKPESLTNTIDK</sequence>
<dbReference type="EMBL" id="CVRI01000006">
    <property type="protein sequence ID" value="CRK88334.1"/>
    <property type="molecule type" value="Genomic_DNA"/>
</dbReference>
<dbReference type="STRING" id="568069.A0A1J1HPD0"/>
<comment type="similarity">
    <text evidence="1">Belongs to the bacterial ribosomal protein bL9 family.</text>
</comment>
<evidence type="ECO:0000256" key="4">
    <source>
        <dbReference type="ARBA" id="ARBA00035194"/>
    </source>
</evidence>
<accession>A0A1J1HPD0</accession>
<keyword evidence="8" id="KW-1185">Reference proteome</keyword>
<evidence type="ECO:0000313" key="8">
    <source>
        <dbReference type="Proteomes" id="UP000183832"/>
    </source>
</evidence>
<dbReference type="Pfam" id="PF01281">
    <property type="entry name" value="Ribosomal_L9_N"/>
    <property type="match status" value="1"/>
</dbReference>
<evidence type="ECO:0000256" key="1">
    <source>
        <dbReference type="ARBA" id="ARBA00010605"/>
    </source>
</evidence>
<dbReference type="PANTHER" id="PTHR21368">
    <property type="entry name" value="50S RIBOSOMAL PROTEIN L9"/>
    <property type="match status" value="1"/>
</dbReference>
<dbReference type="GO" id="GO:0006412">
    <property type="term" value="P:translation"/>
    <property type="evidence" value="ECO:0007669"/>
    <property type="project" value="InterPro"/>
</dbReference>
<dbReference type="SUPFAM" id="SSF55658">
    <property type="entry name" value="L9 N-domain-like"/>
    <property type="match status" value="1"/>
</dbReference>
<dbReference type="GO" id="GO:0003735">
    <property type="term" value="F:structural constituent of ribosome"/>
    <property type="evidence" value="ECO:0007669"/>
    <property type="project" value="InterPro"/>
</dbReference>
<evidence type="ECO:0000313" key="7">
    <source>
        <dbReference type="EMBL" id="CRK88334.1"/>
    </source>
</evidence>
<evidence type="ECO:0000256" key="2">
    <source>
        <dbReference type="ARBA" id="ARBA00022980"/>
    </source>
</evidence>
<name>A0A1J1HPD0_9DIPT</name>
<dbReference type="Proteomes" id="UP000183832">
    <property type="component" value="Unassembled WGS sequence"/>
</dbReference>
<dbReference type="InterPro" id="IPR036935">
    <property type="entry name" value="Ribosomal_bL9_N_sf"/>
</dbReference>
<keyword evidence="2" id="KW-0689">Ribosomal protein</keyword>
<feature type="domain" description="Ribosomal protein L9" evidence="6">
    <location>
        <begin position="74"/>
        <end position="120"/>
    </location>
</feature>
<dbReference type="OrthoDB" id="5555409at2759"/>
<dbReference type="InterPro" id="IPR000244">
    <property type="entry name" value="Ribosomal_bL9"/>
</dbReference>
<dbReference type="InterPro" id="IPR009027">
    <property type="entry name" value="Ribosomal_bL9/RNase_H1_N"/>
</dbReference>
<gene>
    <name evidence="7" type="ORF">CLUMA_CG002113</name>
</gene>
<organism evidence="7 8">
    <name type="scientific">Clunio marinus</name>
    <dbReference type="NCBI Taxonomy" id="568069"/>
    <lineage>
        <taxon>Eukaryota</taxon>
        <taxon>Metazoa</taxon>
        <taxon>Ecdysozoa</taxon>
        <taxon>Arthropoda</taxon>
        <taxon>Hexapoda</taxon>
        <taxon>Insecta</taxon>
        <taxon>Pterygota</taxon>
        <taxon>Neoptera</taxon>
        <taxon>Endopterygota</taxon>
        <taxon>Diptera</taxon>
        <taxon>Nematocera</taxon>
        <taxon>Chironomoidea</taxon>
        <taxon>Chironomidae</taxon>
        <taxon>Clunio</taxon>
    </lineage>
</organism>
<dbReference type="GO" id="GO:1990904">
    <property type="term" value="C:ribonucleoprotein complex"/>
    <property type="evidence" value="ECO:0007669"/>
    <property type="project" value="UniProtKB-KW"/>
</dbReference>
<dbReference type="AlphaFoldDB" id="A0A1J1HPD0"/>
<evidence type="ECO:0000256" key="3">
    <source>
        <dbReference type="ARBA" id="ARBA00023274"/>
    </source>
</evidence>
<dbReference type="InterPro" id="IPR020070">
    <property type="entry name" value="Ribosomal_bL9_N"/>
</dbReference>
<dbReference type="Gene3D" id="3.40.5.10">
    <property type="entry name" value="Ribosomal protein L9, N-terminal domain"/>
    <property type="match status" value="1"/>
</dbReference>
<evidence type="ECO:0000256" key="5">
    <source>
        <dbReference type="ARBA" id="ARBA00035381"/>
    </source>
</evidence>
<proteinExistence type="inferred from homology"/>
<keyword evidence="3" id="KW-0687">Ribonucleoprotein</keyword>
<evidence type="ECO:0000259" key="6">
    <source>
        <dbReference type="Pfam" id="PF01281"/>
    </source>
</evidence>